<dbReference type="NCBIfam" id="TIGR00149">
    <property type="entry name" value="TIGR00149_YjbQ"/>
    <property type="match status" value="1"/>
</dbReference>
<comment type="caution">
    <text evidence="1">The sequence shown here is derived from an EMBL/GenBank/DDBJ whole genome shotgun (WGS) entry which is preliminary data.</text>
</comment>
<dbReference type="InterPro" id="IPR035917">
    <property type="entry name" value="YjbQ-like_sf"/>
</dbReference>
<dbReference type="AlphaFoldDB" id="A0AAD5DJD5"/>
<name>A0AAD5DJD5_9CHLO</name>
<proteinExistence type="predicted"/>
<gene>
    <name evidence="1" type="ORF">COHA_010683</name>
</gene>
<evidence type="ECO:0000313" key="2">
    <source>
        <dbReference type="Proteomes" id="UP001205105"/>
    </source>
</evidence>
<dbReference type="Proteomes" id="UP001205105">
    <property type="component" value="Unassembled WGS sequence"/>
</dbReference>
<evidence type="ECO:0008006" key="3">
    <source>
        <dbReference type="Google" id="ProtNLM"/>
    </source>
</evidence>
<reference evidence="1" key="1">
    <citation type="submission" date="2020-11" db="EMBL/GenBank/DDBJ databases">
        <title>Chlorella ohadii genome sequencing and assembly.</title>
        <authorList>
            <person name="Murik O."/>
            <person name="Treves H."/>
            <person name="Kedem I."/>
            <person name="Shotland Y."/>
            <person name="Kaplan A."/>
        </authorList>
    </citation>
    <scope>NUCLEOTIDE SEQUENCE</scope>
    <source>
        <strain evidence="1">1</strain>
    </source>
</reference>
<keyword evidence="2" id="KW-1185">Reference proteome</keyword>
<dbReference type="SUPFAM" id="SSF111038">
    <property type="entry name" value="YjbQ-like"/>
    <property type="match status" value="1"/>
</dbReference>
<dbReference type="InterPro" id="IPR001602">
    <property type="entry name" value="UPF0047_YjbQ-like"/>
</dbReference>
<dbReference type="Gene3D" id="2.60.120.460">
    <property type="entry name" value="YjbQ-like"/>
    <property type="match status" value="1"/>
</dbReference>
<protein>
    <recommendedName>
        <fullName evidence="3">Secondary thiamine-phosphate synthase enzyme</fullName>
    </recommendedName>
</protein>
<dbReference type="PANTHER" id="PTHR30615:SF16">
    <property type="entry name" value="SECONDARY THIAMINE-PHOSPHATE SYNTHASE ENZYME"/>
    <property type="match status" value="1"/>
</dbReference>
<dbReference type="EMBL" id="JADXDR010000270">
    <property type="protein sequence ID" value="KAI7835409.1"/>
    <property type="molecule type" value="Genomic_DNA"/>
</dbReference>
<dbReference type="Pfam" id="PF01894">
    <property type="entry name" value="YjbQ"/>
    <property type="match status" value="1"/>
</dbReference>
<dbReference type="PANTHER" id="PTHR30615">
    <property type="entry name" value="UNCHARACTERIZED PROTEIN YJBQ-RELATED"/>
    <property type="match status" value="1"/>
</dbReference>
<organism evidence="1 2">
    <name type="scientific">Chlorella ohadii</name>
    <dbReference type="NCBI Taxonomy" id="2649997"/>
    <lineage>
        <taxon>Eukaryota</taxon>
        <taxon>Viridiplantae</taxon>
        <taxon>Chlorophyta</taxon>
        <taxon>core chlorophytes</taxon>
        <taxon>Trebouxiophyceae</taxon>
        <taxon>Chlorellales</taxon>
        <taxon>Chlorellaceae</taxon>
        <taxon>Chlorella clade</taxon>
        <taxon>Chlorella</taxon>
    </lineage>
</organism>
<sequence length="184" mass="19533">MRAVAASTPAASSCFTTRRPAARRLAVAVRAAPATTAAAAAPAVFHYTELQLETKPGIHIVDITPQIRAEVERLGVQEGFVNVLSRHTTTAVTINECEPRLLDDIRQAPPNWPGGWEAWAAQEPENAHSHLLSMVLGNSETVPVTGGKLALGQWQSVMLVELDGARKRTVGVQVVGTQQAAGSS</sequence>
<evidence type="ECO:0000313" key="1">
    <source>
        <dbReference type="EMBL" id="KAI7835409.1"/>
    </source>
</evidence>
<accession>A0AAD5DJD5</accession>